<evidence type="ECO:0000313" key="3">
    <source>
        <dbReference type="Proteomes" id="UP000284338"/>
    </source>
</evidence>
<name>A0AA92X348_9GAMM</name>
<keyword evidence="3" id="KW-1185">Reference proteome</keyword>
<organism evidence="2 3">
    <name type="scientific">Serratia inhibens</name>
    <dbReference type="NCBI Taxonomy" id="2338073"/>
    <lineage>
        <taxon>Bacteria</taxon>
        <taxon>Pseudomonadati</taxon>
        <taxon>Pseudomonadota</taxon>
        <taxon>Gammaproteobacteria</taxon>
        <taxon>Enterobacterales</taxon>
        <taxon>Yersiniaceae</taxon>
        <taxon>Serratia</taxon>
    </lineage>
</organism>
<evidence type="ECO:0000256" key="1">
    <source>
        <dbReference type="SAM" id="SignalP"/>
    </source>
</evidence>
<feature type="signal peptide" evidence="1">
    <location>
        <begin position="1"/>
        <end position="19"/>
    </location>
</feature>
<comment type="caution">
    <text evidence="2">The sequence shown here is derived from an EMBL/GenBank/DDBJ whole genome shotgun (WGS) entry which is preliminary data.</text>
</comment>
<dbReference type="Proteomes" id="UP000284338">
    <property type="component" value="Unassembled WGS sequence"/>
</dbReference>
<gene>
    <name evidence="2" type="ORF">D4100_13410</name>
</gene>
<accession>A0AA92X348</accession>
<dbReference type="RefSeq" id="WP_119804558.1">
    <property type="nucleotide sequence ID" value="NZ_QYYG01000003.1"/>
</dbReference>
<keyword evidence="1" id="KW-0732">Signal</keyword>
<dbReference type="AlphaFoldDB" id="A0AA92X348"/>
<sequence>MLRIIILFAAVITAFNAAASSEAAWAKGDKALQAACLKASGLKAAKAAGAIIHYDDAVGYSALLISGRYPQPFMKNKPGKALCLYQRATQKAVVQEADGFLGKP</sequence>
<proteinExistence type="predicted"/>
<reference evidence="2 3" key="1">
    <citation type="submission" date="2018-09" db="EMBL/GenBank/DDBJ databases">
        <title>Draft genome of a novel serratia sp. strain with antifungal activity.</title>
        <authorList>
            <person name="Dichmann S.I."/>
            <person name="Park B.P."/>
            <person name="Pathiraja D."/>
            <person name="Choi I.-G."/>
            <person name="Stougaard P."/>
            <person name="Hennessy R.C."/>
        </authorList>
    </citation>
    <scope>NUCLEOTIDE SEQUENCE [LARGE SCALE GENOMIC DNA]</scope>
    <source>
        <strain evidence="2 3">S40</strain>
    </source>
</reference>
<dbReference type="EMBL" id="QYYG01000003">
    <property type="protein sequence ID" value="RJF55309.1"/>
    <property type="molecule type" value="Genomic_DNA"/>
</dbReference>
<evidence type="ECO:0000313" key="2">
    <source>
        <dbReference type="EMBL" id="RJF55309.1"/>
    </source>
</evidence>
<feature type="chain" id="PRO_5041728660" evidence="1">
    <location>
        <begin position="20"/>
        <end position="104"/>
    </location>
</feature>
<protein>
    <submittedName>
        <fullName evidence="2">Uncharacterized protein</fullName>
    </submittedName>
</protein>